<name>A0ABP7W686_9GAMM</name>
<dbReference type="Proteomes" id="UP001500392">
    <property type="component" value="Unassembled WGS sequence"/>
</dbReference>
<protein>
    <submittedName>
        <fullName evidence="1">Uncharacterized protein</fullName>
    </submittedName>
</protein>
<comment type="caution">
    <text evidence="1">The sequence shown here is derived from an EMBL/GenBank/DDBJ whole genome shotgun (WGS) entry which is preliminary data.</text>
</comment>
<accession>A0ABP7W686</accession>
<evidence type="ECO:0000313" key="2">
    <source>
        <dbReference type="Proteomes" id="UP001500392"/>
    </source>
</evidence>
<sequence>MNITQKLLAETVRRFGSKRGEWPLWRRFFLSLFIAFNHSCRQDWLAVQREVNPADTEFLQRYSGGLEEIAVSDGLQRRLQAIAARPQQGVTQSRLPLEATKHIPFWQLSFASAMASAILGVAIGAGGYVDEFSDPDVSYMEISMAYDVSDWLAEGSQ</sequence>
<organism evidence="1 2">
    <name type="scientific">Zhongshania borealis</name>
    <dbReference type="NCBI Taxonomy" id="889488"/>
    <lineage>
        <taxon>Bacteria</taxon>
        <taxon>Pseudomonadati</taxon>
        <taxon>Pseudomonadota</taxon>
        <taxon>Gammaproteobacteria</taxon>
        <taxon>Cellvibrionales</taxon>
        <taxon>Spongiibacteraceae</taxon>
        <taxon>Zhongshania</taxon>
    </lineage>
</organism>
<reference evidence="2" key="1">
    <citation type="journal article" date="2019" name="Int. J. Syst. Evol. Microbiol.">
        <title>The Global Catalogue of Microorganisms (GCM) 10K type strain sequencing project: providing services to taxonomists for standard genome sequencing and annotation.</title>
        <authorList>
            <consortium name="The Broad Institute Genomics Platform"/>
            <consortium name="The Broad Institute Genome Sequencing Center for Infectious Disease"/>
            <person name="Wu L."/>
            <person name="Ma J."/>
        </authorList>
    </citation>
    <scope>NUCLEOTIDE SEQUENCE [LARGE SCALE GENOMIC DNA]</scope>
    <source>
        <strain evidence="2">JCM 17304</strain>
    </source>
</reference>
<gene>
    <name evidence="1" type="ORF">GCM10022414_00070</name>
</gene>
<dbReference type="RefSeq" id="WP_344931518.1">
    <property type="nucleotide sequence ID" value="NZ_BAABDM010000001.1"/>
</dbReference>
<evidence type="ECO:0000313" key="1">
    <source>
        <dbReference type="EMBL" id="GAA4081732.1"/>
    </source>
</evidence>
<proteinExistence type="predicted"/>
<dbReference type="EMBL" id="BAABDM010000001">
    <property type="protein sequence ID" value="GAA4081732.1"/>
    <property type="molecule type" value="Genomic_DNA"/>
</dbReference>
<keyword evidence="2" id="KW-1185">Reference proteome</keyword>